<dbReference type="AlphaFoldDB" id="A0A285X5C6"/>
<reference evidence="5" key="1">
    <citation type="submission" date="2017-09" db="EMBL/GenBank/DDBJ databases">
        <authorList>
            <person name="Varghese N."/>
            <person name="Submissions S."/>
        </authorList>
    </citation>
    <scope>NUCLEOTIDE SEQUENCE [LARGE SCALE GENOMIC DNA]</scope>
    <source>
        <strain evidence="5">CGMCC 1.12641</strain>
    </source>
</reference>
<keyword evidence="1" id="KW-0597">Phosphoprotein</keyword>
<dbReference type="InterPro" id="IPR011006">
    <property type="entry name" value="CheY-like_superfamily"/>
</dbReference>
<dbReference type="InterPro" id="IPR007492">
    <property type="entry name" value="LytTR_DNA-bd_dom"/>
</dbReference>
<dbReference type="Gene3D" id="2.40.50.1020">
    <property type="entry name" value="LytTr DNA-binding domain"/>
    <property type="match status" value="1"/>
</dbReference>
<sequence>MIYRCLIVDDEPPAVKVLEKYIETVPQLEVCGTCKNAFEVLNLLSDRKIDILFLDVHMPKLFGTELLKTIPQPPKVIFTTAHKEFAVEAFELNAVDYLLKPISFERFLKAVNKILQTNVPVAETASSPVSFVYFRSERKMIKVFLEEILYVESFRDYVVIHMKKGRELKVKIPLNHVERMLPENQFIRIHRSYLVSLSKITAFTKTDVEINKVELPIGKSYTQTFRRLSYNISDLPDGVAER</sequence>
<dbReference type="PROSITE" id="PS50110">
    <property type="entry name" value="RESPONSE_REGULATORY"/>
    <property type="match status" value="1"/>
</dbReference>
<feature type="modified residue" description="4-aspartylphosphate" evidence="1">
    <location>
        <position position="55"/>
    </location>
</feature>
<accession>A0A285X5C6</accession>
<gene>
    <name evidence="4" type="ORF">SAMN06296241_2077</name>
</gene>
<evidence type="ECO:0000313" key="5">
    <source>
        <dbReference type="Proteomes" id="UP000219193"/>
    </source>
</evidence>
<dbReference type="SMART" id="SM00850">
    <property type="entry name" value="LytTR"/>
    <property type="match status" value="1"/>
</dbReference>
<dbReference type="Gene3D" id="3.40.50.2300">
    <property type="match status" value="1"/>
</dbReference>
<evidence type="ECO:0000259" key="2">
    <source>
        <dbReference type="PROSITE" id="PS50110"/>
    </source>
</evidence>
<dbReference type="PROSITE" id="PS50930">
    <property type="entry name" value="HTH_LYTTR"/>
    <property type="match status" value="1"/>
</dbReference>
<dbReference type="PANTHER" id="PTHR37299:SF1">
    <property type="entry name" value="STAGE 0 SPORULATION PROTEIN A HOMOLOG"/>
    <property type="match status" value="1"/>
</dbReference>
<dbReference type="EMBL" id="OCMF01000002">
    <property type="protein sequence ID" value="SOC80525.1"/>
    <property type="molecule type" value="Genomic_DNA"/>
</dbReference>
<evidence type="ECO:0000259" key="3">
    <source>
        <dbReference type="PROSITE" id="PS50930"/>
    </source>
</evidence>
<dbReference type="GO" id="GO:0003677">
    <property type="term" value="F:DNA binding"/>
    <property type="evidence" value="ECO:0007669"/>
    <property type="project" value="InterPro"/>
</dbReference>
<feature type="domain" description="HTH LytTR-type" evidence="3">
    <location>
        <begin position="132"/>
        <end position="231"/>
    </location>
</feature>
<dbReference type="SUPFAM" id="SSF52172">
    <property type="entry name" value="CheY-like"/>
    <property type="match status" value="1"/>
</dbReference>
<dbReference type="OrthoDB" id="2168082at2"/>
<keyword evidence="5" id="KW-1185">Reference proteome</keyword>
<dbReference type="InterPro" id="IPR046947">
    <property type="entry name" value="LytR-like"/>
</dbReference>
<evidence type="ECO:0000313" key="4">
    <source>
        <dbReference type="EMBL" id="SOC80525.1"/>
    </source>
</evidence>
<protein>
    <submittedName>
        <fullName evidence="4">Two component transcriptional regulator, LytTR family</fullName>
    </submittedName>
</protein>
<dbReference type="Pfam" id="PF00072">
    <property type="entry name" value="Response_reg"/>
    <property type="match status" value="1"/>
</dbReference>
<evidence type="ECO:0000256" key="1">
    <source>
        <dbReference type="PROSITE-ProRule" id="PRU00169"/>
    </source>
</evidence>
<name>A0A285X5C6_9FLAO</name>
<dbReference type="PANTHER" id="PTHR37299">
    <property type="entry name" value="TRANSCRIPTIONAL REGULATOR-RELATED"/>
    <property type="match status" value="1"/>
</dbReference>
<organism evidence="4 5">
    <name type="scientific">Salinimicrobium sediminis</name>
    <dbReference type="NCBI Taxonomy" id="1343891"/>
    <lineage>
        <taxon>Bacteria</taxon>
        <taxon>Pseudomonadati</taxon>
        <taxon>Bacteroidota</taxon>
        <taxon>Flavobacteriia</taxon>
        <taxon>Flavobacteriales</taxon>
        <taxon>Flavobacteriaceae</taxon>
        <taxon>Salinimicrobium</taxon>
    </lineage>
</organism>
<dbReference type="Pfam" id="PF04397">
    <property type="entry name" value="LytTR"/>
    <property type="match status" value="1"/>
</dbReference>
<dbReference type="RefSeq" id="WP_097056288.1">
    <property type="nucleotide sequence ID" value="NZ_OCMF01000002.1"/>
</dbReference>
<dbReference type="Proteomes" id="UP000219193">
    <property type="component" value="Unassembled WGS sequence"/>
</dbReference>
<dbReference type="InterPro" id="IPR001789">
    <property type="entry name" value="Sig_transdc_resp-reg_receiver"/>
</dbReference>
<dbReference type="GO" id="GO:0000156">
    <property type="term" value="F:phosphorelay response regulator activity"/>
    <property type="evidence" value="ECO:0007669"/>
    <property type="project" value="InterPro"/>
</dbReference>
<feature type="domain" description="Response regulatory" evidence="2">
    <location>
        <begin position="4"/>
        <end position="115"/>
    </location>
</feature>
<dbReference type="SMART" id="SM00448">
    <property type="entry name" value="REC"/>
    <property type="match status" value="1"/>
</dbReference>
<proteinExistence type="predicted"/>